<gene>
    <name evidence="2" type="ordered locus">Trebr_0368</name>
</gene>
<dbReference type="HOGENOM" id="CLU_124870_0_0_12"/>
<dbReference type="OrthoDB" id="1644899at2"/>
<feature type="transmembrane region" description="Helical" evidence="1">
    <location>
        <begin position="72"/>
        <end position="94"/>
    </location>
</feature>
<dbReference type="Proteomes" id="UP000006546">
    <property type="component" value="Chromosome"/>
</dbReference>
<accession>F4LN29</accession>
<keyword evidence="3" id="KW-1185">Reference proteome</keyword>
<dbReference type="AlphaFoldDB" id="F4LN29"/>
<feature type="transmembrane region" description="Helical" evidence="1">
    <location>
        <begin position="114"/>
        <end position="135"/>
    </location>
</feature>
<protein>
    <recommendedName>
        <fullName evidence="4">DUF2871 domain-containing protein</fullName>
    </recommendedName>
</protein>
<dbReference type="InterPro" id="IPR021299">
    <property type="entry name" value="DUF2871"/>
</dbReference>
<keyword evidence="1" id="KW-0812">Transmembrane</keyword>
<feature type="transmembrane region" description="Helical" evidence="1">
    <location>
        <begin position="43"/>
        <end position="65"/>
    </location>
</feature>
<name>F4LN29_TREBD</name>
<keyword evidence="1" id="KW-0472">Membrane</keyword>
<sequence length="140" mass="14965">MKRLISVSFAYAIAAMCGGVFFREFTKFTGFTGITALSVVHTHLFVLGMLFFLIAALCSAVFPLMEQKKFRVFMITYNIGVPLLAVMLLIRGVFEVLGTDLSSAADAAVAGVAGLGHVLAGVGIIFFFLALFQAVSSGRN</sequence>
<reference evidence="3" key="1">
    <citation type="submission" date="2011-04" db="EMBL/GenBank/DDBJ databases">
        <title>The complete genome of Treponema brennaborense DSM 12168.</title>
        <authorList>
            <person name="Lucas S."/>
            <person name="Han J."/>
            <person name="Lapidus A."/>
            <person name="Bruce D."/>
            <person name="Goodwin L."/>
            <person name="Pitluck S."/>
            <person name="Peters L."/>
            <person name="Kyrpides N."/>
            <person name="Mavromatis K."/>
            <person name="Ivanova N."/>
            <person name="Mikhailova N."/>
            <person name="Pagani I."/>
            <person name="Teshima H."/>
            <person name="Detter J.C."/>
            <person name="Tapia R."/>
            <person name="Han C."/>
            <person name="Land M."/>
            <person name="Hauser L."/>
            <person name="Markowitz V."/>
            <person name="Cheng J.-F."/>
            <person name="Hugenholtz P."/>
            <person name="Woyke T."/>
            <person name="Wu D."/>
            <person name="Gronow S."/>
            <person name="Wellnitz S."/>
            <person name="Brambilla E."/>
            <person name="Klenk H.-P."/>
            <person name="Eisen J.A."/>
        </authorList>
    </citation>
    <scope>NUCLEOTIDE SEQUENCE [LARGE SCALE GENOMIC DNA]</scope>
    <source>
        <strain evidence="3">DSM 12168 / CIP 105900 / DD5/3</strain>
    </source>
</reference>
<dbReference type="STRING" id="906968.Trebr_0368"/>
<evidence type="ECO:0008006" key="4">
    <source>
        <dbReference type="Google" id="ProtNLM"/>
    </source>
</evidence>
<proteinExistence type="predicted"/>
<dbReference type="Pfam" id="PF11070">
    <property type="entry name" value="DUF2871"/>
    <property type="match status" value="1"/>
</dbReference>
<organism evidence="2 3">
    <name type="scientific">Treponema brennaborense (strain DSM 12168 / CIP 105900 / DD5/3)</name>
    <dbReference type="NCBI Taxonomy" id="906968"/>
    <lineage>
        <taxon>Bacteria</taxon>
        <taxon>Pseudomonadati</taxon>
        <taxon>Spirochaetota</taxon>
        <taxon>Spirochaetia</taxon>
        <taxon>Spirochaetales</taxon>
        <taxon>Treponemataceae</taxon>
        <taxon>Treponema</taxon>
    </lineage>
</organism>
<evidence type="ECO:0000256" key="1">
    <source>
        <dbReference type="SAM" id="Phobius"/>
    </source>
</evidence>
<evidence type="ECO:0000313" key="2">
    <source>
        <dbReference type="EMBL" id="AEE15815.1"/>
    </source>
</evidence>
<dbReference type="eggNOG" id="ENOG5032RUD">
    <property type="taxonomic scope" value="Bacteria"/>
</dbReference>
<evidence type="ECO:0000313" key="3">
    <source>
        <dbReference type="Proteomes" id="UP000006546"/>
    </source>
</evidence>
<dbReference type="KEGG" id="tbe:Trebr_0368"/>
<dbReference type="EMBL" id="CP002696">
    <property type="protein sequence ID" value="AEE15815.1"/>
    <property type="molecule type" value="Genomic_DNA"/>
</dbReference>
<keyword evidence="1" id="KW-1133">Transmembrane helix</keyword>
<dbReference type="RefSeq" id="WP_013757534.1">
    <property type="nucleotide sequence ID" value="NC_015500.1"/>
</dbReference>